<gene>
    <name evidence="1" type="ORF">BC777_0745</name>
</gene>
<evidence type="ECO:0000313" key="2">
    <source>
        <dbReference type="Proteomes" id="UP000228531"/>
    </source>
</evidence>
<dbReference type="InterPro" id="IPR009922">
    <property type="entry name" value="DUF1457"/>
</dbReference>
<dbReference type="Pfam" id="PF07310">
    <property type="entry name" value="PAS_5"/>
    <property type="match status" value="1"/>
</dbReference>
<proteinExistence type="predicted"/>
<dbReference type="OrthoDB" id="8478628at2"/>
<protein>
    <submittedName>
        <fullName evidence="1">PAS domain-containing protein</fullName>
    </submittedName>
</protein>
<dbReference type="RefSeq" id="WP_100366785.1">
    <property type="nucleotide sequence ID" value="NZ_PGTY01000001.1"/>
</dbReference>
<reference evidence="1 2" key="1">
    <citation type="submission" date="2017-11" db="EMBL/GenBank/DDBJ databases">
        <title>Genomic Encyclopedia of Archaeal and Bacterial Type Strains, Phase II (KMG-II): From Individual Species to Whole Genera.</title>
        <authorList>
            <person name="Goeker M."/>
        </authorList>
    </citation>
    <scope>NUCLEOTIDE SEQUENCE [LARGE SCALE GENOMIC DNA]</scope>
    <source>
        <strain evidence="1 2">DSM 29128</strain>
    </source>
</reference>
<accession>A0A2M8WLU1</accession>
<keyword evidence="2" id="KW-1185">Reference proteome</keyword>
<comment type="caution">
    <text evidence="1">The sequence shown here is derived from an EMBL/GenBank/DDBJ whole genome shotgun (WGS) entry which is preliminary data.</text>
</comment>
<dbReference type="EMBL" id="PGTY01000001">
    <property type="protein sequence ID" value="PJI91904.1"/>
    <property type="molecule type" value="Genomic_DNA"/>
</dbReference>
<dbReference type="AlphaFoldDB" id="A0A2M8WLU1"/>
<evidence type="ECO:0000313" key="1">
    <source>
        <dbReference type="EMBL" id="PJI91904.1"/>
    </source>
</evidence>
<organism evidence="1 2">
    <name type="scientific">Yoonia maricola</name>
    <dbReference type="NCBI Taxonomy" id="420999"/>
    <lineage>
        <taxon>Bacteria</taxon>
        <taxon>Pseudomonadati</taxon>
        <taxon>Pseudomonadota</taxon>
        <taxon>Alphaproteobacteria</taxon>
        <taxon>Rhodobacterales</taxon>
        <taxon>Paracoccaceae</taxon>
        <taxon>Yoonia</taxon>
    </lineage>
</organism>
<sequence length="212" mass="23283">MDISDQSKERRQVQMPGHDDPILRHLEAYWQTLRNARQLPARTDIAPSKIDEALPHAFILQRVAPGMARFRVAGQRLHDLLKMDARGMPLGTLFQSGSREQAQQLIEAAFAGPAIVSIPLSSPGTLMRPALNGTMLLLPLRDRDNNSTRMLGALVTDQDGGARPRRFEIPQGARIRHEPIGVQLATAQLVPRAHAKGPDAARPALKLVVNNG</sequence>
<dbReference type="Proteomes" id="UP000228531">
    <property type="component" value="Unassembled WGS sequence"/>
</dbReference>
<name>A0A2M8WLU1_9RHOB</name>